<name>A0ABD3QMD4_9STRA</name>
<organism evidence="1 2">
    <name type="scientific">Cyclotella cryptica</name>
    <dbReference type="NCBI Taxonomy" id="29204"/>
    <lineage>
        <taxon>Eukaryota</taxon>
        <taxon>Sar</taxon>
        <taxon>Stramenopiles</taxon>
        <taxon>Ochrophyta</taxon>
        <taxon>Bacillariophyta</taxon>
        <taxon>Coscinodiscophyceae</taxon>
        <taxon>Thalassiosirophycidae</taxon>
        <taxon>Stephanodiscales</taxon>
        <taxon>Stephanodiscaceae</taxon>
        <taxon>Cyclotella</taxon>
    </lineage>
</organism>
<reference evidence="1 2" key="1">
    <citation type="journal article" date="2020" name="G3 (Bethesda)">
        <title>Improved Reference Genome for Cyclotella cryptica CCMP332, a Model for Cell Wall Morphogenesis, Salinity Adaptation, and Lipid Production in Diatoms (Bacillariophyta).</title>
        <authorList>
            <person name="Roberts W.R."/>
            <person name="Downey K.M."/>
            <person name="Ruck E.C."/>
            <person name="Traller J.C."/>
            <person name="Alverson A.J."/>
        </authorList>
    </citation>
    <scope>NUCLEOTIDE SEQUENCE [LARGE SCALE GENOMIC DNA]</scope>
    <source>
        <strain evidence="1 2">CCMP332</strain>
    </source>
</reference>
<keyword evidence="2" id="KW-1185">Reference proteome</keyword>
<protein>
    <submittedName>
        <fullName evidence="1">Uncharacterized protein</fullName>
    </submittedName>
</protein>
<dbReference type="Proteomes" id="UP001516023">
    <property type="component" value="Unassembled WGS sequence"/>
</dbReference>
<accession>A0ABD3QMD4</accession>
<gene>
    <name evidence="1" type="ORF">HJC23_000981</name>
</gene>
<dbReference type="AlphaFoldDB" id="A0ABD3QMD4"/>
<evidence type="ECO:0000313" key="2">
    <source>
        <dbReference type="Proteomes" id="UP001516023"/>
    </source>
</evidence>
<proteinExistence type="predicted"/>
<comment type="caution">
    <text evidence="1">The sequence shown here is derived from an EMBL/GenBank/DDBJ whole genome shotgun (WGS) entry which is preliminary data.</text>
</comment>
<dbReference type="EMBL" id="JABMIG020000026">
    <property type="protein sequence ID" value="KAL3801543.1"/>
    <property type="molecule type" value="Genomic_DNA"/>
</dbReference>
<sequence>MTILCTTKRTPTLLNFMFYMCRNYMNLRTTKFPETGQSKIAYLQTRTLAPPPPLSPHLDAIIMSEQSQSQSRSLSIGQCNFAILEAVPSVISPSNIALYCSSTASYLCAGDAISVREFSCVPSFVGRIIAVHHPMWQFPHSTHQLTPSLRLCYALRMVS</sequence>
<evidence type="ECO:0000313" key="1">
    <source>
        <dbReference type="EMBL" id="KAL3801543.1"/>
    </source>
</evidence>